<evidence type="ECO:0008006" key="4">
    <source>
        <dbReference type="Google" id="ProtNLM"/>
    </source>
</evidence>
<keyword evidence="1" id="KW-0812">Transmembrane</keyword>
<evidence type="ECO:0000313" key="3">
    <source>
        <dbReference type="Proteomes" id="UP000198157"/>
    </source>
</evidence>
<dbReference type="Proteomes" id="UP000198157">
    <property type="component" value="Unassembled WGS sequence"/>
</dbReference>
<accession>A0A246HHY2</accession>
<proteinExistence type="predicted"/>
<evidence type="ECO:0000256" key="1">
    <source>
        <dbReference type="SAM" id="Phobius"/>
    </source>
</evidence>
<reference evidence="2 3" key="1">
    <citation type="submission" date="2017-06" db="EMBL/GenBank/DDBJ databases">
        <authorList>
            <person name="Kim H.J."/>
            <person name="Triplett B.A."/>
        </authorList>
    </citation>
    <scope>NUCLEOTIDE SEQUENCE [LARGE SCALE GENOMIC DNA]</scope>
    <source>
        <strain evidence="2 3">13146</strain>
    </source>
</reference>
<feature type="transmembrane region" description="Helical" evidence="1">
    <location>
        <begin position="162"/>
        <end position="184"/>
    </location>
</feature>
<keyword evidence="1" id="KW-1133">Transmembrane helix</keyword>
<organism evidence="2 3">
    <name type="scientific">Stenotrophomonas maltophilia</name>
    <name type="common">Pseudomonas maltophilia</name>
    <name type="synonym">Xanthomonas maltophilia</name>
    <dbReference type="NCBI Taxonomy" id="40324"/>
    <lineage>
        <taxon>Bacteria</taxon>
        <taxon>Pseudomonadati</taxon>
        <taxon>Pseudomonadota</taxon>
        <taxon>Gammaproteobacteria</taxon>
        <taxon>Lysobacterales</taxon>
        <taxon>Lysobacteraceae</taxon>
        <taxon>Stenotrophomonas</taxon>
        <taxon>Stenotrophomonas maltophilia group</taxon>
    </lineage>
</organism>
<keyword evidence="1" id="KW-0472">Membrane</keyword>
<dbReference type="SUPFAM" id="SSF81901">
    <property type="entry name" value="HCP-like"/>
    <property type="match status" value="1"/>
</dbReference>
<dbReference type="InterPro" id="IPR011990">
    <property type="entry name" value="TPR-like_helical_dom_sf"/>
</dbReference>
<comment type="caution">
    <text evidence="2">The sequence shown here is derived from an EMBL/GenBank/DDBJ whole genome shotgun (WGS) entry which is preliminary data.</text>
</comment>
<protein>
    <recommendedName>
        <fullName evidence="4">Sel1 repeat family protein</fullName>
    </recommendedName>
</protein>
<gene>
    <name evidence="2" type="ORF">CEE60_18630</name>
</gene>
<sequence>MKNVHADFKQAVQLLEHGQAHQALRLADSLTSSMDERHRLDGYMCRGMIFEEGGPDLCVDLDKALDSYRRASLIAPNSITFTSLARVSLKRRAYAESLRFLQIAADHELTPEVLLGFAQYFEESVPMDASKAKSYYLRAALKGRFSGFFGYSRMSRKMGQPVRAALVDALRIIAGPLIALAIGARARYQF</sequence>
<evidence type="ECO:0000313" key="2">
    <source>
        <dbReference type="EMBL" id="OWQ49807.1"/>
    </source>
</evidence>
<dbReference type="AlphaFoldDB" id="A0A246HHY2"/>
<dbReference type="Gene3D" id="1.25.40.10">
    <property type="entry name" value="Tetratricopeptide repeat domain"/>
    <property type="match status" value="1"/>
</dbReference>
<dbReference type="EMBL" id="NIVS01000056">
    <property type="protein sequence ID" value="OWQ49807.1"/>
    <property type="molecule type" value="Genomic_DNA"/>
</dbReference>
<dbReference type="OrthoDB" id="6058036at2"/>
<name>A0A246HHY2_STEMA</name>